<evidence type="ECO:0000256" key="2">
    <source>
        <dbReference type="ARBA" id="ARBA00023125"/>
    </source>
</evidence>
<dbReference type="STRING" id="1156985.SAMN04488118_11768"/>
<dbReference type="PROSITE" id="PS51077">
    <property type="entry name" value="HTH_ICLR"/>
    <property type="match status" value="1"/>
</dbReference>
<dbReference type="PANTHER" id="PTHR30136">
    <property type="entry name" value="HELIX-TURN-HELIX TRANSCRIPTIONAL REGULATOR, ICLR FAMILY"/>
    <property type="match status" value="1"/>
</dbReference>
<dbReference type="Gene3D" id="3.30.450.40">
    <property type="match status" value="1"/>
</dbReference>
<dbReference type="PANTHER" id="PTHR30136:SF24">
    <property type="entry name" value="HTH-TYPE TRANSCRIPTIONAL REPRESSOR ALLR"/>
    <property type="match status" value="1"/>
</dbReference>
<dbReference type="OrthoDB" id="9807558at2"/>
<evidence type="ECO:0000256" key="1">
    <source>
        <dbReference type="ARBA" id="ARBA00023015"/>
    </source>
</evidence>
<protein>
    <submittedName>
        <fullName evidence="6">Transcriptional regulator, IclR family</fullName>
    </submittedName>
</protein>
<dbReference type="Pfam" id="PF01614">
    <property type="entry name" value="IclR_C"/>
    <property type="match status" value="1"/>
</dbReference>
<dbReference type="InterPro" id="IPR050707">
    <property type="entry name" value="HTH_MetabolicPath_Reg"/>
</dbReference>
<dbReference type="InterPro" id="IPR036388">
    <property type="entry name" value="WH-like_DNA-bd_sf"/>
</dbReference>
<dbReference type="GO" id="GO:0045892">
    <property type="term" value="P:negative regulation of DNA-templated transcription"/>
    <property type="evidence" value="ECO:0007669"/>
    <property type="project" value="TreeGrafter"/>
</dbReference>
<dbReference type="EMBL" id="FMWG01000017">
    <property type="protein sequence ID" value="SCZ73588.1"/>
    <property type="molecule type" value="Genomic_DNA"/>
</dbReference>
<dbReference type="PROSITE" id="PS51078">
    <property type="entry name" value="ICLR_ED"/>
    <property type="match status" value="1"/>
</dbReference>
<keyword evidence="2" id="KW-0238">DNA-binding</keyword>
<feature type="domain" description="HTH iclR-type" evidence="4">
    <location>
        <begin position="12"/>
        <end position="73"/>
    </location>
</feature>
<dbReference type="InterPro" id="IPR029016">
    <property type="entry name" value="GAF-like_dom_sf"/>
</dbReference>
<dbReference type="AlphaFoldDB" id="A0A1G5RI89"/>
<dbReference type="SUPFAM" id="SSF46785">
    <property type="entry name" value="Winged helix' DNA-binding domain"/>
    <property type="match status" value="1"/>
</dbReference>
<organism evidence="6 7">
    <name type="scientific">Epibacterium ulvae</name>
    <dbReference type="NCBI Taxonomy" id="1156985"/>
    <lineage>
        <taxon>Bacteria</taxon>
        <taxon>Pseudomonadati</taxon>
        <taxon>Pseudomonadota</taxon>
        <taxon>Alphaproteobacteria</taxon>
        <taxon>Rhodobacterales</taxon>
        <taxon>Roseobacteraceae</taxon>
        <taxon>Epibacterium</taxon>
    </lineage>
</organism>
<evidence type="ECO:0000256" key="3">
    <source>
        <dbReference type="ARBA" id="ARBA00023163"/>
    </source>
</evidence>
<dbReference type="InterPro" id="IPR014757">
    <property type="entry name" value="Tscrpt_reg_IclR_C"/>
</dbReference>
<dbReference type="Gene3D" id="1.10.10.10">
    <property type="entry name" value="Winged helix-like DNA-binding domain superfamily/Winged helix DNA-binding domain"/>
    <property type="match status" value="1"/>
</dbReference>
<dbReference type="RefSeq" id="WP_090221123.1">
    <property type="nucleotide sequence ID" value="NZ_FMWG01000017.1"/>
</dbReference>
<keyword evidence="1" id="KW-0805">Transcription regulation</keyword>
<evidence type="ECO:0000259" key="5">
    <source>
        <dbReference type="PROSITE" id="PS51078"/>
    </source>
</evidence>
<keyword evidence="3" id="KW-0804">Transcription</keyword>
<dbReference type="SUPFAM" id="SSF55781">
    <property type="entry name" value="GAF domain-like"/>
    <property type="match status" value="1"/>
</dbReference>
<dbReference type="InterPro" id="IPR036390">
    <property type="entry name" value="WH_DNA-bd_sf"/>
</dbReference>
<feature type="domain" description="IclR-ED" evidence="5">
    <location>
        <begin position="72"/>
        <end position="239"/>
    </location>
</feature>
<evidence type="ECO:0000313" key="7">
    <source>
        <dbReference type="Proteomes" id="UP000198767"/>
    </source>
</evidence>
<keyword evidence="7" id="KW-1185">Reference proteome</keyword>
<reference evidence="6 7" key="1">
    <citation type="submission" date="2016-10" db="EMBL/GenBank/DDBJ databases">
        <authorList>
            <person name="de Groot N.N."/>
        </authorList>
    </citation>
    <scope>NUCLEOTIDE SEQUENCE [LARGE SCALE GENOMIC DNA]</scope>
    <source>
        <strain evidence="6 7">U95</strain>
    </source>
</reference>
<dbReference type="SMART" id="SM00346">
    <property type="entry name" value="HTH_ICLR"/>
    <property type="match status" value="1"/>
</dbReference>
<gene>
    <name evidence="6" type="ORF">SAMN04488118_11768</name>
</gene>
<dbReference type="Proteomes" id="UP000198767">
    <property type="component" value="Unassembled WGS sequence"/>
</dbReference>
<dbReference type="Pfam" id="PF09339">
    <property type="entry name" value="HTH_IclR"/>
    <property type="match status" value="1"/>
</dbReference>
<dbReference type="GO" id="GO:0003677">
    <property type="term" value="F:DNA binding"/>
    <property type="evidence" value="ECO:0007669"/>
    <property type="project" value="UniProtKB-KW"/>
</dbReference>
<proteinExistence type="predicted"/>
<evidence type="ECO:0000259" key="4">
    <source>
        <dbReference type="PROSITE" id="PS51077"/>
    </source>
</evidence>
<accession>A0A1G5RI89</accession>
<name>A0A1G5RI89_9RHOB</name>
<dbReference type="GO" id="GO:0003700">
    <property type="term" value="F:DNA-binding transcription factor activity"/>
    <property type="evidence" value="ECO:0007669"/>
    <property type="project" value="TreeGrafter"/>
</dbReference>
<dbReference type="InterPro" id="IPR005471">
    <property type="entry name" value="Tscrpt_reg_IclR_N"/>
</dbReference>
<sequence>MDKPKIAQGTTISSVDHAIKLIEVLAERGSATVSEIAQETSLPRPTIYRLLNTLAQRDITGSEQKKHHLTLRLYELAVTARSTDRLLMRAHPILERIVSATGLTAHFAVLDDDAAAFVAKKDGPGARTMASRVGWRGPLHCTAVGKALMAETRIPENLKLPKHTERTIVDFDALVSALDTIRRQGFSVDDEELLTGLRCVAVAWRDGETLLGAISVSGRTEEIGKPNETARILMELLEN</sequence>
<evidence type="ECO:0000313" key="6">
    <source>
        <dbReference type="EMBL" id="SCZ73588.1"/>
    </source>
</evidence>